<accession>A0ABQ9XZC5</accession>
<protein>
    <submittedName>
        <fullName evidence="2">Uncharacterized protein</fullName>
    </submittedName>
</protein>
<reference evidence="2 3" key="1">
    <citation type="journal article" date="2022" name="bioRxiv">
        <title>Genomics of Preaxostyla Flagellates Illuminates Evolutionary Transitions and the Path Towards Mitochondrial Loss.</title>
        <authorList>
            <person name="Novak L.V.F."/>
            <person name="Treitli S.C."/>
            <person name="Pyrih J."/>
            <person name="Halakuc P."/>
            <person name="Pipaliya S.V."/>
            <person name="Vacek V."/>
            <person name="Brzon O."/>
            <person name="Soukal P."/>
            <person name="Eme L."/>
            <person name="Dacks J.B."/>
            <person name="Karnkowska A."/>
            <person name="Elias M."/>
            <person name="Hampl V."/>
        </authorList>
    </citation>
    <scope>NUCLEOTIDE SEQUENCE [LARGE SCALE GENOMIC DNA]</scope>
    <source>
        <strain evidence="2">NAU3</strain>
        <tissue evidence="2">Gut</tissue>
    </source>
</reference>
<dbReference type="EMBL" id="JARBJD010000052">
    <property type="protein sequence ID" value="KAK2956832.1"/>
    <property type="molecule type" value="Genomic_DNA"/>
</dbReference>
<name>A0ABQ9XZC5_9EUKA</name>
<feature type="region of interest" description="Disordered" evidence="1">
    <location>
        <begin position="1"/>
        <end position="75"/>
    </location>
</feature>
<sequence length="109" mass="11704">MLAVISSDSLPTQTHPPNPACPTSETATASEGSLRVNPTSNPIEIVRHGVDSSPQDARSSIPLPPTNTVDDTTAGNRMSMREYVFDSSDVTITPLRSDKWDNVPSHDDT</sequence>
<feature type="compositionally biased region" description="Polar residues" evidence="1">
    <location>
        <begin position="66"/>
        <end position="75"/>
    </location>
</feature>
<evidence type="ECO:0000313" key="2">
    <source>
        <dbReference type="EMBL" id="KAK2956832.1"/>
    </source>
</evidence>
<evidence type="ECO:0000256" key="1">
    <source>
        <dbReference type="SAM" id="MobiDB-lite"/>
    </source>
</evidence>
<gene>
    <name evidence="2" type="ORF">BLNAU_8286</name>
</gene>
<proteinExistence type="predicted"/>
<dbReference type="Proteomes" id="UP001281761">
    <property type="component" value="Unassembled WGS sequence"/>
</dbReference>
<comment type="caution">
    <text evidence="2">The sequence shown here is derived from an EMBL/GenBank/DDBJ whole genome shotgun (WGS) entry which is preliminary data.</text>
</comment>
<organism evidence="2 3">
    <name type="scientific">Blattamonas nauphoetae</name>
    <dbReference type="NCBI Taxonomy" id="2049346"/>
    <lineage>
        <taxon>Eukaryota</taxon>
        <taxon>Metamonada</taxon>
        <taxon>Preaxostyla</taxon>
        <taxon>Oxymonadida</taxon>
        <taxon>Blattamonas</taxon>
    </lineage>
</organism>
<feature type="compositionally biased region" description="Polar residues" evidence="1">
    <location>
        <begin position="21"/>
        <end position="42"/>
    </location>
</feature>
<evidence type="ECO:0000313" key="3">
    <source>
        <dbReference type="Proteomes" id="UP001281761"/>
    </source>
</evidence>
<keyword evidence="3" id="KW-1185">Reference proteome</keyword>
<feature type="compositionally biased region" description="Polar residues" evidence="1">
    <location>
        <begin position="1"/>
        <end position="13"/>
    </location>
</feature>